<accession>A0A2P4QQF6</accession>
<reference evidence="1 2" key="1">
    <citation type="journal article" date="2013" name="Proc. Natl. Acad. Sci. U.S.A.">
        <title>Genome of an arbuscular mycorrhizal fungus provides insight into the oldest plant symbiosis.</title>
        <authorList>
            <person name="Tisserant E."/>
            <person name="Malbreil M."/>
            <person name="Kuo A."/>
            <person name="Kohler A."/>
            <person name="Symeonidi A."/>
            <person name="Balestrini R."/>
            <person name="Charron P."/>
            <person name="Duensing N."/>
            <person name="Frei Dit Frey N."/>
            <person name="Gianinazzi-Pearson V."/>
            <person name="Gilbert L.B."/>
            <person name="Handa Y."/>
            <person name="Herr J.R."/>
            <person name="Hijri M."/>
            <person name="Koul R."/>
            <person name="Kawaguchi M."/>
            <person name="Krajinski F."/>
            <person name="Lammers P.J."/>
            <person name="Masclaux F.G."/>
            <person name="Murat C."/>
            <person name="Morin E."/>
            <person name="Ndikumana S."/>
            <person name="Pagni M."/>
            <person name="Petitpierre D."/>
            <person name="Requena N."/>
            <person name="Rosikiewicz P."/>
            <person name="Riley R."/>
            <person name="Saito K."/>
            <person name="San Clemente H."/>
            <person name="Shapiro H."/>
            <person name="van Tuinen D."/>
            <person name="Becard G."/>
            <person name="Bonfante P."/>
            <person name="Paszkowski U."/>
            <person name="Shachar-Hill Y.Y."/>
            <person name="Tuskan G.A."/>
            <person name="Young P.W."/>
            <person name="Sanders I.R."/>
            <person name="Henrissat B."/>
            <person name="Rensing S.A."/>
            <person name="Grigoriev I.V."/>
            <person name="Corradi N."/>
            <person name="Roux C."/>
            <person name="Martin F."/>
        </authorList>
    </citation>
    <scope>NUCLEOTIDE SEQUENCE [LARGE SCALE GENOMIC DNA]</scope>
    <source>
        <strain evidence="1 2">DAOM 197198</strain>
    </source>
</reference>
<dbReference type="EMBL" id="AUPC02000022">
    <property type="protein sequence ID" value="POG79889.1"/>
    <property type="molecule type" value="Genomic_DNA"/>
</dbReference>
<dbReference type="AlphaFoldDB" id="A0A2P4QQF6"/>
<dbReference type="Proteomes" id="UP000018888">
    <property type="component" value="Unassembled WGS sequence"/>
</dbReference>
<gene>
    <name evidence="1" type="ORF">GLOIN_2v1523879</name>
</gene>
<comment type="caution">
    <text evidence="1">The sequence shown here is derived from an EMBL/GenBank/DDBJ whole genome shotgun (WGS) entry which is preliminary data.</text>
</comment>
<sequence length="52" mass="6289">MKYFPIDKRNSKDPSIRLELLIHTKVDLQKGMNIMIVYYILENIKLLIKHPY</sequence>
<reference evidence="1 2" key="2">
    <citation type="journal article" date="2018" name="New Phytol.">
        <title>High intraspecific genome diversity in the model arbuscular mycorrhizal symbiont Rhizophagus irregularis.</title>
        <authorList>
            <person name="Chen E.C.H."/>
            <person name="Morin E."/>
            <person name="Beaudet D."/>
            <person name="Noel J."/>
            <person name="Yildirir G."/>
            <person name="Ndikumana S."/>
            <person name="Charron P."/>
            <person name="St-Onge C."/>
            <person name="Giorgi J."/>
            <person name="Kruger M."/>
            <person name="Marton T."/>
            <person name="Ropars J."/>
            <person name="Grigoriev I.V."/>
            <person name="Hainaut M."/>
            <person name="Henrissat B."/>
            <person name="Roux C."/>
            <person name="Martin F."/>
            <person name="Corradi N."/>
        </authorList>
    </citation>
    <scope>NUCLEOTIDE SEQUENCE [LARGE SCALE GENOMIC DNA]</scope>
    <source>
        <strain evidence="1 2">DAOM 197198</strain>
    </source>
</reference>
<proteinExistence type="predicted"/>
<evidence type="ECO:0000313" key="1">
    <source>
        <dbReference type="EMBL" id="POG79889.1"/>
    </source>
</evidence>
<evidence type="ECO:0000313" key="2">
    <source>
        <dbReference type="Proteomes" id="UP000018888"/>
    </source>
</evidence>
<keyword evidence="2" id="KW-1185">Reference proteome</keyword>
<organism evidence="1 2">
    <name type="scientific">Rhizophagus irregularis (strain DAOM 181602 / DAOM 197198 / MUCL 43194)</name>
    <name type="common">Arbuscular mycorrhizal fungus</name>
    <name type="synonym">Glomus intraradices</name>
    <dbReference type="NCBI Taxonomy" id="747089"/>
    <lineage>
        <taxon>Eukaryota</taxon>
        <taxon>Fungi</taxon>
        <taxon>Fungi incertae sedis</taxon>
        <taxon>Mucoromycota</taxon>
        <taxon>Glomeromycotina</taxon>
        <taxon>Glomeromycetes</taxon>
        <taxon>Glomerales</taxon>
        <taxon>Glomeraceae</taxon>
        <taxon>Rhizophagus</taxon>
    </lineage>
</organism>
<protein>
    <submittedName>
        <fullName evidence="1">Uncharacterized protein</fullName>
    </submittedName>
</protein>
<name>A0A2P4QQF6_RHIID</name>